<name>A0A2Y9PX94_DELLE</name>
<organism evidence="4 5">
    <name type="scientific">Delphinapterus leucas</name>
    <name type="common">Beluga whale</name>
    <dbReference type="NCBI Taxonomy" id="9749"/>
    <lineage>
        <taxon>Eukaryota</taxon>
        <taxon>Metazoa</taxon>
        <taxon>Chordata</taxon>
        <taxon>Craniata</taxon>
        <taxon>Vertebrata</taxon>
        <taxon>Euteleostomi</taxon>
        <taxon>Mammalia</taxon>
        <taxon>Eutheria</taxon>
        <taxon>Laurasiatheria</taxon>
        <taxon>Artiodactyla</taxon>
        <taxon>Whippomorpha</taxon>
        <taxon>Cetacea</taxon>
        <taxon>Odontoceti</taxon>
        <taxon>Monodontidae</taxon>
        <taxon>Delphinapterus</taxon>
    </lineage>
</organism>
<reference evidence="5" key="1">
    <citation type="submission" date="2025-08" db="UniProtKB">
        <authorList>
            <consortium name="RefSeq"/>
        </authorList>
    </citation>
    <scope>IDENTIFICATION</scope>
    <source>
        <tissue evidence="5">Blood</tissue>
    </source>
</reference>
<keyword evidence="4" id="KW-1185">Reference proteome</keyword>
<dbReference type="Pfam" id="PF14739">
    <property type="entry name" value="DUF4472"/>
    <property type="match status" value="1"/>
</dbReference>
<dbReference type="PANTHER" id="PTHR22106:SF5">
    <property type="entry name" value="COILED-COIL DOMAIN-CONTAINING PROTEIN 78"/>
    <property type="match status" value="1"/>
</dbReference>
<dbReference type="FunCoup" id="A0A2Y9PX94">
    <property type="interactions" value="178"/>
</dbReference>
<dbReference type="GeneID" id="111185129"/>
<evidence type="ECO:0000256" key="1">
    <source>
        <dbReference type="SAM" id="Coils"/>
    </source>
</evidence>
<dbReference type="STRING" id="9749.A0A2Y9PX94"/>
<dbReference type="GO" id="GO:0005737">
    <property type="term" value="C:cytoplasm"/>
    <property type="evidence" value="ECO:0007669"/>
    <property type="project" value="TreeGrafter"/>
</dbReference>
<evidence type="ECO:0000313" key="5">
    <source>
        <dbReference type="RefSeq" id="XP_022450120.1"/>
    </source>
</evidence>
<protein>
    <submittedName>
        <fullName evidence="5">Coiled-coil domain-containing protein 78</fullName>
    </submittedName>
</protein>
<dbReference type="InterPro" id="IPR039873">
    <property type="entry name" value="CCDC78"/>
</dbReference>
<evidence type="ECO:0000256" key="2">
    <source>
        <dbReference type="SAM" id="MobiDB-lite"/>
    </source>
</evidence>
<evidence type="ECO:0000313" key="4">
    <source>
        <dbReference type="Proteomes" id="UP000248483"/>
    </source>
</evidence>
<dbReference type="InParanoid" id="A0A2Y9PX94"/>
<dbReference type="Proteomes" id="UP000248483">
    <property type="component" value="Unplaced"/>
</dbReference>
<sequence length="591" mass="65583">MSVRTHMVEQSALCEDNSNSSGISIPCALSHTSPGWALVCTRGSIRVPDKCWGADLRFPDEEKETGKNGSPNTEEVLPRAETWLPGVPGGTPTCATNLETEVPSDLELSEEQRLQVGVGAFRHWQEGGHPQGPTGPTSHPGHSQVCKELVDLQIKTHRLKEQHEAEIFELKSEVLWLESRVLELELHGEQAALAEANPGHRQALAQELGHKAWGQGHSDHHRLQAQPKDFLTAENEQQKLGHGPQGEVSRAPEQHRARQQALETRVAALGWQLQGAQEEAWTAGQQLAAQALVLSACRGQLHQAEAENARLQLQLKKLNEEYAIRLQHCARAVAEYADGAGPKPASTALRTFLETTLEDIRGAHHSREQQLARAARTYRKRLTDLSRRHEELLAAHSVQQVLVDPNGAPRIPKATSGAATSDMEPPPLHMVTKFGHLREDQARLEKQLQKLQAQKEPSEASQGGPLEPQGLEAASWAQIRQKLQDFSRGTQVVGKTWPEALPHTVPALMAYVPPFQAELERERAQLLVRATMAEEQLSELQEYVDQHLGRYKQEILRLRKLVGTGNPWKAGATPPAKPQHPRTRSRYLVNR</sequence>
<feature type="region of interest" description="Disordered" evidence="2">
    <location>
        <begin position="566"/>
        <end position="591"/>
    </location>
</feature>
<feature type="region of interest" description="Disordered" evidence="2">
    <location>
        <begin position="404"/>
        <end position="426"/>
    </location>
</feature>
<proteinExistence type="predicted"/>
<accession>A0A2Y9PX94</accession>
<feature type="region of interest" description="Disordered" evidence="2">
    <location>
        <begin position="448"/>
        <end position="468"/>
    </location>
</feature>
<feature type="coiled-coil region" evidence="1">
    <location>
        <begin position="294"/>
        <end position="321"/>
    </location>
</feature>
<evidence type="ECO:0000259" key="3">
    <source>
        <dbReference type="Pfam" id="PF14739"/>
    </source>
</evidence>
<dbReference type="CTD" id="124093"/>
<feature type="region of interest" description="Disordered" evidence="2">
    <location>
        <begin position="237"/>
        <end position="258"/>
    </location>
</feature>
<dbReference type="KEGG" id="dle:111185129"/>
<feature type="domain" description="DUF4472" evidence="3">
    <location>
        <begin position="144"/>
        <end position="242"/>
    </location>
</feature>
<keyword evidence="1" id="KW-0175">Coiled coil</keyword>
<dbReference type="AlphaFoldDB" id="A0A2Y9PX94"/>
<dbReference type="PANTHER" id="PTHR22106">
    <property type="entry name" value="COILED-COIL DOMAIN-CONTAINING PROTEIN 78"/>
    <property type="match status" value="1"/>
</dbReference>
<dbReference type="RefSeq" id="XP_022450120.1">
    <property type="nucleotide sequence ID" value="XM_022594412.2"/>
</dbReference>
<gene>
    <name evidence="5" type="primary">CCDC78</name>
</gene>
<dbReference type="InterPro" id="IPR029329">
    <property type="entry name" value="DUF4472"/>
</dbReference>
<feature type="region of interest" description="Disordered" evidence="2">
    <location>
        <begin position="124"/>
        <end position="143"/>
    </location>
</feature>